<protein>
    <submittedName>
        <fullName evidence="1">Uncharacterized protein</fullName>
    </submittedName>
</protein>
<sequence>MNSDCGIIDLQLLRQEVNACKIAAKNNLKSPGGSCYNFYAC</sequence>
<gene>
    <name evidence="1" type="ORF">PL9214291199</name>
</gene>
<dbReference type="Proteomes" id="UP000184315">
    <property type="component" value="Unassembled WGS sequence"/>
</dbReference>
<proteinExistence type="predicted"/>
<evidence type="ECO:0000313" key="2">
    <source>
        <dbReference type="Proteomes" id="UP000184315"/>
    </source>
</evidence>
<dbReference type="EMBL" id="CZDF01000132">
    <property type="protein sequence ID" value="CUR31608.1"/>
    <property type="molecule type" value="Genomic_DNA"/>
</dbReference>
<organism evidence="1 2">
    <name type="scientific">Planktothrix tepida PCC 9214</name>
    <dbReference type="NCBI Taxonomy" id="671072"/>
    <lineage>
        <taxon>Bacteria</taxon>
        <taxon>Bacillati</taxon>
        <taxon>Cyanobacteriota</taxon>
        <taxon>Cyanophyceae</taxon>
        <taxon>Oscillatoriophycideae</taxon>
        <taxon>Oscillatoriales</taxon>
        <taxon>Microcoleaceae</taxon>
        <taxon>Planktothrix</taxon>
    </lineage>
</organism>
<reference evidence="2" key="1">
    <citation type="submission" date="2015-10" db="EMBL/GenBank/DDBJ databases">
        <authorList>
            <person name="Regsiter A."/>
            <person name="william w."/>
        </authorList>
    </citation>
    <scope>NUCLEOTIDE SEQUENCE [LARGE SCALE GENOMIC DNA]</scope>
</reference>
<keyword evidence="2" id="KW-1185">Reference proteome</keyword>
<dbReference type="AlphaFoldDB" id="A0A1J1LGK8"/>
<name>A0A1J1LGK8_9CYAN</name>
<evidence type="ECO:0000313" key="1">
    <source>
        <dbReference type="EMBL" id="CUR31608.1"/>
    </source>
</evidence>
<accession>A0A1J1LGK8</accession>